<dbReference type="STRING" id="574087.Acear_1809"/>
<reference evidence="2 3" key="1">
    <citation type="journal article" date="2010" name="Stand. Genomic Sci.">
        <title>Complete genome sequence of Acetohalobium arabaticum type strain (Z-7288).</title>
        <authorList>
            <person name="Sikorski J."/>
            <person name="Lapidus A."/>
            <person name="Chertkov O."/>
            <person name="Lucas S."/>
            <person name="Copeland A."/>
            <person name="Glavina Del Rio T."/>
            <person name="Nolan M."/>
            <person name="Tice H."/>
            <person name="Cheng J.F."/>
            <person name="Han C."/>
            <person name="Brambilla E."/>
            <person name="Pitluck S."/>
            <person name="Liolios K."/>
            <person name="Ivanova N."/>
            <person name="Mavromatis K."/>
            <person name="Mikhailova N."/>
            <person name="Pati A."/>
            <person name="Bruce D."/>
            <person name="Detter C."/>
            <person name="Tapia R."/>
            <person name="Goodwin L."/>
            <person name="Chen A."/>
            <person name="Palaniappan K."/>
            <person name="Land M."/>
            <person name="Hauser L."/>
            <person name="Chang Y.J."/>
            <person name="Jeffries C.D."/>
            <person name="Rohde M."/>
            <person name="Goker M."/>
            <person name="Spring S."/>
            <person name="Woyke T."/>
            <person name="Bristow J."/>
            <person name="Eisen J.A."/>
            <person name="Markowitz V."/>
            <person name="Hugenholtz P."/>
            <person name="Kyrpides N.C."/>
            <person name="Klenk H.P."/>
        </authorList>
    </citation>
    <scope>NUCLEOTIDE SEQUENCE [LARGE SCALE GENOMIC DNA]</scope>
    <source>
        <strain evidence="3">ATCC 49924 / DSM 5501 / Z-7288</strain>
    </source>
</reference>
<dbReference type="KEGG" id="aar:Acear_1809"/>
<keyword evidence="3" id="KW-1185">Reference proteome</keyword>
<feature type="coiled-coil region" evidence="1">
    <location>
        <begin position="12"/>
        <end position="39"/>
    </location>
</feature>
<keyword evidence="1" id="KW-0175">Coiled coil</keyword>
<sequence>MVCIICGKKISKQKFCNTCEECEEKVDKLSQEILKSHKKLTLRHIKQANIEYNKP</sequence>
<evidence type="ECO:0000256" key="1">
    <source>
        <dbReference type="SAM" id="Coils"/>
    </source>
</evidence>
<gene>
    <name evidence="2" type="ordered locus">Acear_1809</name>
</gene>
<protein>
    <submittedName>
        <fullName evidence="2">Uncharacterized protein</fullName>
    </submittedName>
</protein>
<dbReference type="AlphaFoldDB" id="D9QS23"/>
<dbReference type="Proteomes" id="UP000001661">
    <property type="component" value="Chromosome"/>
</dbReference>
<dbReference type="EMBL" id="CP002105">
    <property type="protein sequence ID" value="ADL13314.1"/>
    <property type="molecule type" value="Genomic_DNA"/>
</dbReference>
<organism evidence="2 3">
    <name type="scientific">Acetohalobium arabaticum (strain ATCC 49924 / DSM 5501 / Z-7288)</name>
    <dbReference type="NCBI Taxonomy" id="574087"/>
    <lineage>
        <taxon>Bacteria</taxon>
        <taxon>Bacillati</taxon>
        <taxon>Bacillota</taxon>
        <taxon>Clostridia</taxon>
        <taxon>Halanaerobiales</taxon>
        <taxon>Halobacteroidaceae</taxon>
        <taxon>Acetohalobium</taxon>
    </lineage>
</organism>
<proteinExistence type="predicted"/>
<evidence type="ECO:0000313" key="3">
    <source>
        <dbReference type="Proteomes" id="UP000001661"/>
    </source>
</evidence>
<dbReference type="HOGENOM" id="CLU_3021215_0_0_9"/>
<accession>D9QS23</accession>
<evidence type="ECO:0000313" key="2">
    <source>
        <dbReference type="EMBL" id="ADL13314.1"/>
    </source>
</evidence>
<dbReference type="RefSeq" id="WP_013278759.1">
    <property type="nucleotide sequence ID" value="NC_014378.1"/>
</dbReference>
<name>D9QS23_ACEAZ</name>